<reference evidence="1 2" key="1">
    <citation type="submission" date="2016-10" db="EMBL/GenBank/DDBJ databases">
        <authorList>
            <person name="de Groot N.N."/>
        </authorList>
    </citation>
    <scope>NUCLEOTIDE SEQUENCE [LARGE SCALE GENOMIC DNA]</scope>
    <source>
        <strain evidence="1 2">CGMCC 1.7727</strain>
    </source>
</reference>
<dbReference type="InterPro" id="IPR035406">
    <property type="entry name" value="DUF5412"/>
</dbReference>
<evidence type="ECO:0000313" key="2">
    <source>
        <dbReference type="Proteomes" id="UP000199687"/>
    </source>
</evidence>
<dbReference type="OrthoDB" id="2665924at2"/>
<protein>
    <submittedName>
        <fullName evidence="1">Uncharacterized protein</fullName>
    </submittedName>
</protein>
<dbReference type="Proteomes" id="UP000199687">
    <property type="component" value="Unassembled WGS sequence"/>
</dbReference>
<name>A0A1H9RV81_9BACI</name>
<gene>
    <name evidence="1" type="ORF">SAMN04487944_109145</name>
</gene>
<evidence type="ECO:0000313" key="1">
    <source>
        <dbReference type="EMBL" id="SER75829.1"/>
    </source>
</evidence>
<dbReference type="EMBL" id="FOGL01000009">
    <property type="protein sequence ID" value="SER75829.1"/>
    <property type="molecule type" value="Genomic_DNA"/>
</dbReference>
<dbReference type="Pfam" id="PF17428">
    <property type="entry name" value="DUF5412"/>
    <property type="match status" value="1"/>
</dbReference>
<proteinExistence type="predicted"/>
<dbReference type="STRING" id="531814.SAMN04487944_109145"/>
<accession>A0A1H9RV81</accession>
<keyword evidence="2" id="KW-1185">Reference proteome</keyword>
<dbReference type="AlphaFoldDB" id="A0A1H9RV81"/>
<organism evidence="1 2">
    <name type="scientific">Gracilibacillus ureilyticus</name>
    <dbReference type="NCBI Taxonomy" id="531814"/>
    <lineage>
        <taxon>Bacteria</taxon>
        <taxon>Bacillati</taxon>
        <taxon>Bacillota</taxon>
        <taxon>Bacilli</taxon>
        <taxon>Bacillales</taxon>
        <taxon>Bacillaceae</taxon>
        <taxon>Gracilibacillus</taxon>
    </lineage>
</organism>
<sequence length="74" mass="8587">MIEFYQWDQGATGTFGIRAEFNGPLWFTKDIYYERRTENADVKWLDNHTVSINGNTLDLAKGEKFGYLFKEGDG</sequence>